<protein>
    <recommendedName>
        <fullName evidence="2">Glycosyltransferase 2-like domain-containing protein</fullName>
    </recommendedName>
</protein>
<dbReference type="EMBL" id="MN739721">
    <property type="protein sequence ID" value="QHT22900.1"/>
    <property type="molecule type" value="Genomic_DNA"/>
</dbReference>
<dbReference type="AlphaFoldDB" id="A0A6C0E2S4"/>
<evidence type="ECO:0008006" key="2">
    <source>
        <dbReference type="Google" id="ProtNLM"/>
    </source>
</evidence>
<accession>A0A6C0E2S4</accession>
<dbReference type="SUPFAM" id="SSF53448">
    <property type="entry name" value="Nucleotide-diphospho-sugar transferases"/>
    <property type="match status" value="1"/>
</dbReference>
<reference evidence="1" key="1">
    <citation type="journal article" date="2020" name="Nature">
        <title>Giant virus diversity and host interactions through global metagenomics.</title>
        <authorList>
            <person name="Schulz F."/>
            <person name="Roux S."/>
            <person name="Paez-Espino D."/>
            <person name="Jungbluth S."/>
            <person name="Walsh D.A."/>
            <person name="Denef V.J."/>
            <person name="McMahon K.D."/>
            <person name="Konstantinidis K.T."/>
            <person name="Eloe-Fadrosh E.A."/>
            <person name="Kyrpides N.C."/>
            <person name="Woyke T."/>
        </authorList>
    </citation>
    <scope>NUCLEOTIDE SEQUENCE</scope>
    <source>
        <strain evidence="1">GVMAG-M-3300023179-114</strain>
    </source>
</reference>
<dbReference type="CDD" id="cd00761">
    <property type="entry name" value="Glyco_tranf_GTA_type"/>
    <property type="match status" value="1"/>
</dbReference>
<evidence type="ECO:0000313" key="1">
    <source>
        <dbReference type="EMBL" id="QHT22900.1"/>
    </source>
</evidence>
<sequence length="220" mass="25636">MDNIYLSLTTRPERLSSDYFIKVHDSLINQTVPFNKLIINLSVKEFTYVIPDYLYNNERVVLNETDICGPCTKLIGCIDIVPDNSIVIVLDDDIVMRPNFIKSLYDSYLLNPNKVISHFTTSRDNYNEVAGFGGYIFNINNLKNIKPFYYTMPKCCIQIDDTWISWCIHKLGIDVIQTIEKDAWNNILDIPNTDTHPVWFELCKHTNRNHLITEMFTVLK</sequence>
<organism evidence="1">
    <name type="scientific">viral metagenome</name>
    <dbReference type="NCBI Taxonomy" id="1070528"/>
    <lineage>
        <taxon>unclassified sequences</taxon>
        <taxon>metagenomes</taxon>
        <taxon>organismal metagenomes</taxon>
    </lineage>
</organism>
<name>A0A6C0E2S4_9ZZZZ</name>
<proteinExistence type="predicted"/>
<dbReference type="InterPro" id="IPR029044">
    <property type="entry name" value="Nucleotide-diphossugar_trans"/>
</dbReference>